<dbReference type="SUPFAM" id="SSF52540">
    <property type="entry name" value="P-loop containing nucleoside triphosphate hydrolases"/>
    <property type="match status" value="2"/>
</dbReference>
<gene>
    <name evidence="2" type="ORF">XA26_50180</name>
</gene>
<keyword evidence="2" id="KW-0547">Nucleotide-binding</keyword>
<keyword evidence="3" id="KW-1185">Reference proteome</keyword>
<keyword evidence="2" id="KW-0378">Hydrolase</keyword>
<dbReference type="KEGG" id="mft:XA26_50180"/>
<dbReference type="InterPro" id="IPR014001">
    <property type="entry name" value="Helicase_ATP-bd"/>
</dbReference>
<protein>
    <submittedName>
        <fullName evidence="2">Helicase, C-terminal</fullName>
    </submittedName>
</protein>
<accession>A0A0N9XL77</accession>
<evidence type="ECO:0000313" key="3">
    <source>
        <dbReference type="Proteomes" id="UP000057134"/>
    </source>
</evidence>
<dbReference type="Pfam" id="PF00271">
    <property type="entry name" value="Helicase_C"/>
    <property type="match status" value="1"/>
</dbReference>
<dbReference type="Gene3D" id="3.40.50.300">
    <property type="entry name" value="P-loop containing nucleotide triphosphate hydrolases"/>
    <property type="match status" value="2"/>
</dbReference>
<dbReference type="InterPro" id="IPR001650">
    <property type="entry name" value="Helicase_C-like"/>
</dbReference>
<dbReference type="InterPro" id="IPR027417">
    <property type="entry name" value="P-loop_NTPase"/>
</dbReference>
<evidence type="ECO:0000313" key="2">
    <source>
        <dbReference type="EMBL" id="ALI28813.1"/>
    </source>
</evidence>
<dbReference type="STRING" id="1766.XA26_50180"/>
<proteinExistence type="predicted"/>
<dbReference type="PATRIC" id="fig|1766.6.peg.4994"/>
<reference evidence="2 3" key="1">
    <citation type="journal article" date="2015" name="MBio">
        <title>Enzymatic Degradation of Phenazines Can Generate Energy and Protect Sensitive Organisms from Toxicity.</title>
        <authorList>
            <person name="Costa K.C."/>
            <person name="Bergkessel M."/>
            <person name="Saunders S."/>
            <person name="Korlach J."/>
            <person name="Newman D.K."/>
        </authorList>
    </citation>
    <scope>NUCLEOTIDE SEQUENCE [LARGE SCALE GENOMIC DNA]</scope>
    <source>
        <strain evidence="2 3">CT6</strain>
    </source>
</reference>
<dbReference type="EMBL" id="CP011269">
    <property type="protein sequence ID" value="ALI28813.1"/>
    <property type="molecule type" value="Genomic_DNA"/>
</dbReference>
<dbReference type="GO" id="GO:0004386">
    <property type="term" value="F:helicase activity"/>
    <property type="evidence" value="ECO:0007669"/>
    <property type="project" value="UniProtKB-KW"/>
</dbReference>
<dbReference type="Proteomes" id="UP000057134">
    <property type="component" value="Chromosome"/>
</dbReference>
<organism evidence="2 3">
    <name type="scientific">Mycolicibacterium fortuitum</name>
    <name type="common">Mycobacterium fortuitum</name>
    <dbReference type="NCBI Taxonomy" id="1766"/>
    <lineage>
        <taxon>Bacteria</taxon>
        <taxon>Bacillati</taxon>
        <taxon>Actinomycetota</taxon>
        <taxon>Actinomycetes</taxon>
        <taxon>Mycobacteriales</taxon>
        <taxon>Mycobacteriaceae</taxon>
        <taxon>Mycolicibacterium</taxon>
    </lineage>
</organism>
<name>A0A0N9XL77_MYCFO</name>
<sequence>MQGCAMRSNDVERILAGLKGFQRDAVDHIVDRLYGPEATSGRFLVADETGLGKSIIARGVVAATIAELQDAAHVDRIDVVYICSSTDLAKQNLHRLNVTGDPLVSITSRLTLLALDSQRLASDTTLDGKKVNLVSFTPGTSFEMGWQTGSRDERQLLHILLNGMTSSGSETERASALFLQGQVRKLTDFQAGIERMRELLGAGPDAVILREFCDSIEDSGLRHEFDTARDWLNGLDVIPDEMKPAVKSITSRLRGALAKASVESLEPDLVILDEFQRFRHLIDPASDNPASELAHHLFNYRHAKVLLLSATPYKPYTTVAGDSEDDHYQDFMTTLSFLTAGDPASMERIRTAFRGYRQAVVVGANAADDAIELRNALIPFMSRSERPRLEEGRDLLVRRVVSHVPTPDDLRGYAALQAFAREVDSPVSLDYWKSIPYFASFMDGYRPGELARLQLESGIATTELRSCIERLRLIDAHAIRCYEPIDYGNARLRAFAAETIDRDWWKLLWIPPSMPYLAPGGVFAEFSNGSVTKRLIFSAWSSVPTSIASLLSYEAERRMVAESGLAENTAEARRSVSTRFDYVMRDGRAASMSTLALFWPHPALAEAGDPLTLSTDDQWLIDAGVARDVVAQRLRAASAESDRGPTDAVWESFFSWPGSWPARTHRRSDVAAYWLAGGGDATKNAEDADAGRAIRQHAKIALDQSASPHWHYDLALLALHSPGNMAYRALARICDEIDQELRTTLWQTAARLANGIRTLFNRMDVMYLLDQLYGRDQPYWRTVLQYCADGNLQAVLDEYCFQLKLELGGSRVDANALNKIADRAIEALALRTSRYTARGSDGELAKIPITVRFALRYGSAAKDAESVRAPEVRNAFNSPFWPFVLASTSVGQEGIDFHWWSHAVVHWNLPSNPVDFEQREGRVNRFGGHAVRKNVASAHGKRALAQARTGGHPWQCAFDAAVDQPELGEFSPWWIYPGDARVERMIVHFPLSREDAQYDRLRDSLTLYRMMLGQPRQEDMMELLRQRGVSESQVAQLDLRPPARG</sequence>
<keyword evidence="2" id="KW-0067">ATP-binding</keyword>
<keyword evidence="2" id="KW-0347">Helicase</keyword>
<dbReference type="SMART" id="SM00487">
    <property type="entry name" value="DEXDc"/>
    <property type="match status" value="1"/>
</dbReference>
<evidence type="ECO:0000259" key="1">
    <source>
        <dbReference type="SMART" id="SM00487"/>
    </source>
</evidence>
<feature type="domain" description="Helicase ATP-binding" evidence="1">
    <location>
        <begin position="14"/>
        <end position="341"/>
    </location>
</feature>
<dbReference type="AlphaFoldDB" id="A0A0N9XL77"/>